<accession>A0A9X3I8Z2</accession>
<evidence type="ECO:0000313" key="1">
    <source>
        <dbReference type="EMBL" id="MCX3264464.1"/>
    </source>
</evidence>
<dbReference type="RefSeq" id="WP_010600824.1">
    <property type="nucleotide sequence ID" value="NZ_JAPJUH010000002.1"/>
</dbReference>
<proteinExistence type="predicted"/>
<dbReference type="AlphaFoldDB" id="A0A9X3I8Z2"/>
<evidence type="ECO:0000313" key="2">
    <source>
        <dbReference type="Proteomes" id="UP001142592"/>
    </source>
</evidence>
<dbReference type="Proteomes" id="UP001142592">
    <property type="component" value="Unassembled WGS sequence"/>
</dbReference>
<keyword evidence="2" id="KW-1185">Reference proteome</keyword>
<evidence type="ECO:0008006" key="3">
    <source>
        <dbReference type="Google" id="ProtNLM"/>
    </source>
</evidence>
<sequence length="243" mass="27288">MKKHILNILILFTLVTFSACRNEEKTKAKPADTIAHQPDTLNTNKLEMPLPAFPNMAYKVENLIPKDYEIDLEADGDLNNDAVADKVIVLVKTTDTTALRPMLVLLKQGEAYSVDAISYTAFDPKYREDGFKNYDFEEVSIDSGKLVTTMQATGPNGSLEGTYKYINEELVLTHITTFNMGAGGQTEQKFDLLKGIYEQTDINTMKEDMPSETTTKKYKIPKAIFKDADPRAIMTEAFRKVGH</sequence>
<comment type="caution">
    <text evidence="1">The sequence shown here is derived from an EMBL/GenBank/DDBJ whole genome shotgun (WGS) entry which is preliminary data.</text>
</comment>
<dbReference type="EMBL" id="JAPJUH010000002">
    <property type="protein sequence ID" value="MCX3264464.1"/>
    <property type="molecule type" value="Genomic_DNA"/>
</dbReference>
<name>A0A9X3I8Z2_9SPHI</name>
<protein>
    <recommendedName>
        <fullName evidence="3">Lipoprotein</fullName>
    </recommendedName>
</protein>
<reference evidence="1" key="1">
    <citation type="submission" date="2022-11" db="EMBL/GenBank/DDBJ databases">
        <authorList>
            <person name="Graham C."/>
            <person name="Newman J.D."/>
        </authorList>
    </citation>
    <scope>NUCLEOTIDE SEQUENCE</scope>
    <source>
        <strain evidence="1">DSM 19486</strain>
    </source>
</reference>
<dbReference type="PROSITE" id="PS51257">
    <property type="entry name" value="PROKAR_LIPOPROTEIN"/>
    <property type="match status" value="1"/>
</dbReference>
<gene>
    <name evidence="1" type="ORF">OQZ29_06890</name>
</gene>
<organism evidence="1 2">
    <name type="scientific">Pedobacter agri</name>
    <dbReference type="NCBI Taxonomy" id="454586"/>
    <lineage>
        <taxon>Bacteria</taxon>
        <taxon>Pseudomonadati</taxon>
        <taxon>Bacteroidota</taxon>
        <taxon>Sphingobacteriia</taxon>
        <taxon>Sphingobacteriales</taxon>
        <taxon>Sphingobacteriaceae</taxon>
        <taxon>Pedobacter</taxon>
    </lineage>
</organism>